<comment type="caution">
    <text evidence="2">The sequence shown here is derived from an EMBL/GenBank/DDBJ whole genome shotgun (WGS) entry which is preliminary data.</text>
</comment>
<evidence type="ECO:0000256" key="1">
    <source>
        <dbReference type="SAM" id="SignalP"/>
    </source>
</evidence>
<dbReference type="Proteomes" id="UP001163046">
    <property type="component" value="Unassembled WGS sequence"/>
</dbReference>
<evidence type="ECO:0000313" key="3">
    <source>
        <dbReference type="Proteomes" id="UP001163046"/>
    </source>
</evidence>
<reference evidence="2" key="1">
    <citation type="submission" date="2023-01" db="EMBL/GenBank/DDBJ databases">
        <title>Genome assembly of the deep-sea coral Lophelia pertusa.</title>
        <authorList>
            <person name="Herrera S."/>
            <person name="Cordes E."/>
        </authorList>
    </citation>
    <scope>NUCLEOTIDE SEQUENCE</scope>
    <source>
        <strain evidence="2">USNM1676648</strain>
        <tissue evidence="2">Polyp</tissue>
    </source>
</reference>
<dbReference type="EMBL" id="MU825403">
    <property type="protein sequence ID" value="KAJ7392036.1"/>
    <property type="molecule type" value="Genomic_DNA"/>
</dbReference>
<protein>
    <recommendedName>
        <fullName evidence="4">Sodefrin-like factor</fullName>
    </recommendedName>
</protein>
<gene>
    <name evidence="2" type="ORF">OS493_014975</name>
</gene>
<feature type="chain" id="PRO_5040901277" description="Sodefrin-like factor" evidence="1">
    <location>
        <begin position="25"/>
        <end position="151"/>
    </location>
</feature>
<evidence type="ECO:0008006" key="4">
    <source>
        <dbReference type="Google" id="ProtNLM"/>
    </source>
</evidence>
<name>A0A9X0DA10_9CNID</name>
<keyword evidence="3" id="KW-1185">Reference proteome</keyword>
<feature type="signal peptide" evidence="1">
    <location>
        <begin position="1"/>
        <end position="24"/>
    </location>
</feature>
<proteinExistence type="predicted"/>
<evidence type="ECO:0000313" key="2">
    <source>
        <dbReference type="EMBL" id="KAJ7392036.1"/>
    </source>
</evidence>
<accession>A0A9X0DA10</accession>
<sequence>MTLNIYLITSVLLLCVVVIPPAFSIRCYRKSCVNDDCFHDVGEVQCQEVDDDRCGTLSFASETADGIKTTVLQLNCTRSSVDCDEAVICASVGTFVMKDFNETLTECSDTCCNTDMCNAPAKKKSTLMKLHGIKKDAEAVKHIKNRLMSRI</sequence>
<organism evidence="2 3">
    <name type="scientific">Desmophyllum pertusum</name>
    <dbReference type="NCBI Taxonomy" id="174260"/>
    <lineage>
        <taxon>Eukaryota</taxon>
        <taxon>Metazoa</taxon>
        <taxon>Cnidaria</taxon>
        <taxon>Anthozoa</taxon>
        <taxon>Hexacorallia</taxon>
        <taxon>Scleractinia</taxon>
        <taxon>Caryophylliina</taxon>
        <taxon>Caryophylliidae</taxon>
        <taxon>Desmophyllum</taxon>
    </lineage>
</organism>
<dbReference type="AlphaFoldDB" id="A0A9X0DA10"/>
<keyword evidence="1" id="KW-0732">Signal</keyword>